<organism evidence="3">
    <name type="scientific">marine metagenome</name>
    <dbReference type="NCBI Taxonomy" id="408172"/>
    <lineage>
        <taxon>unclassified sequences</taxon>
        <taxon>metagenomes</taxon>
        <taxon>ecological metagenomes</taxon>
    </lineage>
</organism>
<evidence type="ECO:0000313" key="3">
    <source>
        <dbReference type="EMBL" id="SVC78918.1"/>
    </source>
</evidence>
<protein>
    <recommendedName>
        <fullName evidence="2">HD domain-containing protein</fullName>
    </recommendedName>
</protein>
<evidence type="ECO:0000259" key="2">
    <source>
        <dbReference type="PROSITE" id="PS51831"/>
    </source>
</evidence>
<sequence>MPCNCEELEARERDSLAHYAQLSADSRGRNVREPPPEWRTQYQRDRDRIIHSRAFRRLDCKTQVFLSGSGDHLRTRLTHTMEVAAIARNIARALRLNEDLTEAIGLGHDLGHSPFGHSGEETLDELMRVHGGFEHNRQSRRVVELLEHKYPTFPGLNLTWETLEGLAKHDTAPEPPLGQAQAEFHNASLEAQVANLA</sequence>
<dbReference type="InterPro" id="IPR050135">
    <property type="entry name" value="dGTPase-like"/>
</dbReference>
<reference evidence="3" key="1">
    <citation type="submission" date="2018-05" db="EMBL/GenBank/DDBJ databases">
        <authorList>
            <person name="Lanie J.A."/>
            <person name="Ng W.-L."/>
            <person name="Kazmierczak K.M."/>
            <person name="Andrzejewski T.M."/>
            <person name="Davidsen T.M."/>
            <person name="Wayne K.J."/>
            <person name="Tettelin H."/>
            <person name="Glass J.I."/>
            <person name="Rusch D."/>
            <person name="Podicherti R."/>
            <person name="Tsui H.-C.T."/>
            <person name="Winkler M.E."/>
        </authorList>
    </citation>
    <scope>NUCLEOTIDE SEQUENCE</scope>
</reference>
<dbReference type="PROSITE" id="PS51831">
    <property type="entry name" value="HD"/>
    <property type="match status" value="1"/>
</dbReference>
<name>A0A382Q1W9_9ZZZZ</name>
<feature type="non-terminal residue" evidence="3">
    <location>
        <position position="197"/>
    </location>
</feature>
<dbReference type="AlphaFoldDB" id="A0A382Q1W9"/>
<feature type="domain" description="HD" evidence="2">
    <location>
        <begin position="76"/>
        <end position="197"/>
    </location>
</feature>
<dbReference type="Pfam" id="PF01966">
    <property type="entry name" value="HD"/>
    <property type="match status" value="1"/>
</dbReference>
<dbReference type="GO" id="GO:0006203">
    <property type="term" value="P:dGTP catabolic process"/>
    <property type="evidence" value="ECO:0007669"/>
    <property type="project" value="TreeGrafter"/>
</dbReference>
<dbReference type="Gene3D" id="1.10.3210.10">
    <property type="entry name" value="Hypothetical protein af1432"/>
    <property type="match status" value="1"/>
</dbReference>
<dbReference type="SUPFAM" id="SSF109604">
    <property type="entry name" value="HD-domain/PDEase-like"/>
    <property type="match status" value="1"/>
</dbReference>
<keyword evidence="1" id="KW-0378">Hydrolase</keyword>
<evidence type="ECO:0000256" key="1">
    <source>
        <dbReference type="ARBA" id="ARBA00022801"/>
    </source>
</evidence>
<dbReference type="InterPro" id="IPR006674">
    <property type="entry name" value="HD_domain"/>
</dbReference>
<dbReference type="InterPro" id="IPR006261">
    <property type="entry name" value="dGTPase"/>
</dbReference>
<dbReference type="GO" id="GO:0008832">
    <property type="term" value="F:dGTPase activity"/>
    <property type="evidence" value="ECO:0007669"/>
    <property type="project" value="TreeGrafter"/>
</dbReference>
<proteinExistence type="predicted"/>
<dbReference type="NCBIfam" id="TIGR01353">
    <property type="entry name" value="dGTP_triPase"/>
    <property type="match status" value="1"/>
</dbReference>
<dbReference type="EMBL" id="UINC01111019">
    <property type="protein sequence ID" value="SVC78918.1"/>
    <property type="molecule type" value="Genomic_DNA"/>
</dbReference>
<accession>A0A382Q1W9</accession>
<gene>
    <name evidence="3" type="ORF">METZ01_LOCUS331772</name>
</gene>
<dbReference type="PANTHER" id="PTHR11373:SF43">
    <property type="entry name" value="DEOXYGUANOSINETRIPHOSPHATE TRIPHOSPHOHYDROLASE-LIKE PROTEIN"/>
    <property type="match status" value="1"/>
</dbReference>
<dbReference type="PANTHER" id="PTHR11373">
    <property type="entry name" value="DEOXYNUCLEOSIDE TRIPHOSPHATE TRIPHOSPHOHYDROLASE"/>
    <property type="match status" value="1"/>
</dbReference>